<evidence type="ECO:0000313" key="2">
    <source>
        <dbReference type="Proteomes" id="UP001499987"/>
    </source>
</evidence>
<name>A0ABP4EM59_9ACTN</name>
<dbReference type="Proteomes" id="UP001499987">
    <property type="component" value="Unassembled WGS sequence"/>
</dbReference>
<protein>
    <submittedName>
        <fullName evidence="1">Uncharacterized protein</fullName>
    </submittedName>
</protein>
<dbReference type="EMBL" id="BAAALD010000097">
    <property type="protein sequence ID" value="GAA1115760.1"/>
    <property type="molecule type" value="Genomic_DNA"/>
</dbReference>
<gene>
    <name evidence="1" type="ORF">GCM10009663_65230</name>
</gene>
<organism evidence="1 2">
    <name type="scientific">Kitasatospora arboriphila</name>
    <dbReference type="NCBI Taxonomy" id="258052"/>
    <lineage>
        <taxon>Bacteria</taxon>
        <taxon>Bacillati</taxon>
        <taxon>Actinomycetota</taxon>
        <taxon>Actinomycetes</taxon>
        <taxon>Kitasatosporales</taxon>
        <taxon>Streptomycetaceae</taxon>
        <taxon>Kitasatospora</taxon>
    </lineage>
</organism>
<reference evidence="2" key="1">
    <citation type="journal article" date="2019" name="Int. J. Syst. Evol. Microbiol.">
        <title>The Global Catalogue of Microorganisms (GCM) 10K type strain sequencing project: providing services to taxonomists for standard genome sequencing and annotation.</title>
        <authorList>
            <consortium name="The Broad Institute Genomics Platform"/>
            <consortium name="The Broad Institute Genome Sequencing Center for Infectious Disease"/>
            <person name="Wu L."/>
            <person name="Ma J."/>
        </authorList>
    </citation>
    <scope>NUCLEOTIDE SEQUENCE [LARGE SCALE GENOMIC DNA]</scope>
    <source>
        <strain evidence="2">JCM 13002</strain>
    </source>
</reference>
<sequence length="158" mass="17518">MDRGGGVLTLPVRHLAADAGSGPVTFDPPEQAPVPAELHPEPLVSHPERQVVHDVAAGEWRLQLARPAGATVHPDGLAEEEHVLEAYRIRTDDPLGARARTDRTLRLERTDIGWDVTLQLRSEASCDAGHLTVHDHLRALEGGDVIFERHWRRRLPRS</sequence>
<evidence type="ECO:0000313" key="1">
    <source>
        <dbReference type="EMBL" id="GAA1115760.1"/>
    </source>
</evidence>
<comment type="caution">
    <text evidence="1">The sequence shown here is derived from an EMBL/GenBank/DDBJ whole genome shotgun (WGS) entry which is preliminary data.</text>
</comment>
<proteinExistence type="predicted"/>
<keyword evidence="2" id="KW-1185">Reference proteome</keyword>
<accession>A0ABP4EM59</accession>